<name>A0A840TLK9_9BACT</name>
<keyword evidence="2" id="KW-1185">Reference proteome</keyword>
<reference evidence="1 2" key="1">
    <citation type="submission" date="2020-08" db="EMBL/GenBank/DDBJ databases">
        <title>Genomic Encyclopedia of Type Strains, Phase IV (KMG-IV): sequencing the most valuable type-strain genomes for metagenomic binning, comparative biology and taxonomic classification.</title>
        <authorList>
            <person name="Goeker M."/>
        </authorList>
    </citation>
    <scope>NUCLEOTIDE SEQUENCE [LARGE SCALE GENOMIC DNA]</scope>
    <source>
        <strain evidence="1 2">DSM 105074</strain>
    </source>
</reference>
<protein>
    <submittedName>
        <fullName evidence="1">Uncharacterized protein</fullName>
    </submittedName>
</protein>
<evidence type="ECO:0000313" key="2">
    <source>
        <dbReference type="Proteomes" id="UP000557307"/>
    </source>
</evidence>
<comment type="caution">
    <text evidence="1">The sequence shown here is derived from an EMBL/GenBank/DDBJ whole genome shotgun (WGS) entry which is preliminary data.</text>
</comment>
<dbReference type="Proteomes" id="UP000557307">
    <property type="component" value="Unassembled WGS sequence"/>
</dbReference>
<organism evidence="1 2">
    <name type="scientific">Rhabdobacter roseus</name>
    <dbReference type="NCBI Taxonomy" id="1655419"/>
    <lineage>
        <taxon>Bacteria</taxon>
        <taxon>Pseudomonadati</taxon>
        <taxon>Bacteroidota</taxon>
        <taxon>Cytophagia</taxon>
        <taxon>Cytophagales</taxon>
        <taxon>Cytophagaceae</taxon>
        <taxon>Rhabdobacter</taxon>
    </lineage>
</organism>
<accession>A0A840TLK9</accession>
<evidence type="ECO:0000313" key="1">
    <source>
        <dbReference type="EMBL" id="MBB5282667.1"/>
    </source>
</evidence>
<sequence>MKIAGKLLLIVLVAIGCKNERVDLQDTPHALARARKACGQNALPWLEDLLTKAEADRTSQAHQGQYIGTVSLIKYQGTPLFYTNFGLGSGGIAYYLFDCQGKPFFITGEDGAKVLGQATKKENILYSTLDLN</sequence>
<dbReference type="AlphaFoldDB" id="A0A840TLK9"/>
<dbReference type="RefSeq" id="WP_184171197.1">
    <property type="nucleotide sequence ID" value="NZ_JACHGF010000001.1"/>
</dbReference>
<proteinExistence type="predicted"/>
<dbReference type="EMBL" id="JACHGF010000001">
    <property type="protein sequence ID" value="MBB5282667.1"/>
    <property type="molecule type" value="Genomic_DNA"/>
</dbReference>
<dbReference type="PROSITE" id="PS51257">
    <property type="entry name" value="PROKAR_LIPOPROTEIN"/>
    <property type="match status" value="1"/>
</dbReference>
<gene>
    <name evidence="1" type="ORF">HNQ92_000788</name>
</gene>